<evidence type="ECO:0000259" key="1">
    <source>
        <dbReference type="Pfam" id="PF01872"/>
    </source>
</evidence>
<dbReference type="AlphaFoldDB" id="A0A840F655"/>
<dbReference type="Pfam" id="PF01872">
    <property type="entry name" value="RibD_C"/>
    <property type="match status" value="1"/>
</dbReference>
<dbReference type="Gene3D" id="3.40.430.10">
    <property type="entry name" value="Dihydrofolate Reductase, subunit A"/>
    <property type="match status" value="1"/>
</dbReference>
<dbReference type="Proteomes" id="UP000551501">
    <property type="component" value="Unassembled WGS sequence"/>
</dbReference>
<dbReference type="GO" id="GO:0009231">
    <property type="term" value="P:riboflavin biosynthetic process"/>
    <property type="evidence" value="ECO:0007669"/>
    <property type="project" value="InterPro"/>
</dbReference>
<name>A0A840F655_9ACTN</name>
<keyword evidence="3" id="KW-1185">Reference proteome</keyword>
<accession>A0A840F655</accession>
<feature type="domain" description="Bacterial bifunctional deaminase-reductase C-terminal" evidence="1">
    <location>
        <begin position="6"/>
        <end position="177"/>
    </location>
</feature>
<dbReference type="PANTHER" id="PTHR38011:SF11">
    <property type="entry name" value="2,5-DIAMINO-6-RIBOSYLAMINO-4(3H)-PYRIMIDINONE 5'-PHOSPHATE REDUCTASE"/>
    <property type="match status" value="1"/>
</dbReference>
<protein>
    <submittedName>
        <fullName evidence="2">Dihydrofolate reductase</fullName>
    </submittedName>
</protein>
<evidence type="ECO:0000313" key="2">
    <source>
        <dbReference type="EMBL" id="MBB4137376.1"/>
    </source>
</evidence>
<dbReference type="InterPro" id="IPR024072">
    <property type="entry name" value="DHFR-like_dom_sf"/>
</dbReference>
<dbReference type="PANTHER" id="PTHR38011">
    <property type="entry name" value="DIHYDROFOLATE REDUCTASE FAMILY PROTEIN (AFU_ORTHOLOGUE AFUA_8G06820)"/>
    <property type="match status" value="1"/>
</dbReference>
<dbReference type="GO" id="GO:0008703">
    <property type="term" value="F:5-amino-6-(5-phosphoribosylamino)uracil reductase activity"/>
    <property type="evidence" value="ECO:0007669"/>
    <property type="project" value="InterPro"/>
</dbReference>
<dbReference type="InterPro" id="IPR050765">
    <property type="entry name" value="Riboflavin_Biosynth_HTPR"/>
</dbReference>
<dbReference type="SUPFAM" id="SSF53597">
    <property type="entry name" value="Dihydrofolate reductase-like"/>
    <property type="match status" value="1"/>
</dbReference>
<evidence type="ECO:0000313" key="3">
    <source>
        <dbReference type="Proteomes" id="UP000551501"/>
    </source>
</evidence>
<dbReference type="InterPro" id="IPR002734">
    <property type="entry name" value="RibDG_C"/>
</dbReference>
<proteinExistence type="predicted"/>
<dbReference type="RefSeq" id="WP_183372235.1">
    <property type="nucleotide sequence ID" value="NZ_BAABHL010000126.1"/>
</dbReference>
<reference evidence="2 3" key="1">
    <citation type="submission" date="2020-08" db="EMBL/GenBank/DDBJ databases">
        <title>Sequencing the genomes of 1000 actinobacteria strains.</title>
        <authorList>
            <person name="Klenk H.-P."/>
        </authorList>
    </citation>
    <scope>NUCLEOTIDE SEQUENCE [LARGE SCALE GENOMIC DNA]</scope>
    <source>
        <strain evidence="2 3">DSM 45298</strain>
    </source>
</reference>
<dbReference type="EMBL" id="JACIFP010000001">
    <property type="protein sequence ID" value="MBB4137376.1"/>
    <property type="molecule type" value="Genomic_DNA"/>
</dbReference>
<gene>
    <name evidence="2" type="ORF">BKA16_003928</name>
</gene>
<comment type="caution">
    <text evidence="2">The sequence shown here is derived from an EMBL/GenBank/DDBJ whole genome shotgun (WGS) entry which is preliminary data.</text>
</comment>
<sequence length="198" mass="21693">MGTLSYVATMSLDGCITDADGDFGWTAPSPEMFDVHVERMREVSTEVLGRKTYDLIRYWTHLPADQPAAHREFARLWRGLDKVVASSTMAADDLADPVDRLVADLTVADVREIVAEATGVVEIFGPTTAAAAMRADLVDRYRFFVVPVILGGRPAIPADVHVDLELVHHEVFADGVVHVEYERRRSGSGDQGVSIDIA</sequence>
<organism evidence="2 3">
    <name type="scientific">Gordonia humi</name>
    <dbReference type="NCBI Taxonomy" id="686429"/>
    <lineage>
        <taxon>Bacteria</taxon>
        <taxon>Bacillati</taxon>
        <taxon>Actinomycetota</taxon>
        <taxon>Actinomycetes</taxon>
        <taxon>Mycobacteriales</taxon>
        <taxon>Gordoniaceae</taxon>
        <taxon>Gordonia</taxon>
    </lineage>
</organism>